<evidence type="ECO:0000259" key="3">
    <source>
        <dbReference type="Pfam" id="PF22255"/>
    </source>
</evidence>
<dbReference type="Gene3D" id="3.30.1920.10">
    <property type="entry name" value="Baseplate protein-like domains - 2 layer sandwich fold"/>
    <property type="match status" value="1"/>
</dbReference>
<dbReference type="Gene3D" id="2.30.300.10">
    <property type="entry name" value="Baseplate protein-like domain - beta roll fold"/>
    <property type="match status" value="1"/>
</dbReference>
<dbReference type="STRING" id="1798183.GA0061080_10269"/>
<dbReference type="PIRSF" id="PIRSF004440">
    <property type="entry name" value="GpP"/>
    <property type="match status" value="1"/>
</dbReference>
<name>A0A1C4BWC3_9GAMM</name>
<proteinExistence type="predicted"/>
<evidence type="ECO:0000259" key="1">
    <source>
        <dbReference type="Pfam" id="PF21683"/>
    </source>
</evidence>
<dbReference type="RefSeq" id="WP_091123684.1">
    <property type="nucleotide sequence ID" value="NZ_FMBA01000026.1"/>
</dbReference>
<evidence type="ECO:0000313" key="5">
    <source>
        <dbReference type="Proteomes" id="UP000199698"/>
    </source>
</evidence>
<organism evidence="4 5">
    <name type="scientific">Gilliamella intestini</name>
    <dbReference type="NCBI Taxonomy" id="1798183"/>
    <lineage>
        <taxon>Bacteria</taxon>
        <taxon>Pseudomonadati</taxon>
        <taxon>Pseudomonadota</taxon>
        <taxon>Gammaproteobacteria</taxon>
        <taxon>Orbales</taxon>
        <taxon>Orbaceae</taxon>
        <taxon>Gilliamella</taxon>
    </lineage>
</organism>
<gene>
    <name evidence="4" type="ORF">GA0061080_10269</name>
</gene>
<dbReference type="AlphaFoldDB" id="A0A1C4BWC3"/>
<dbReference type="Pfam" id="PF21683">
    <property type="entry name" value="GpP-like_1st"/>
    <property type="match status" value="1"/>
</dbReference>
<dbReference type="SUPFAM" id="SSF69279">
    <property type="entry name" value="Phage tail proteins"/>
    <property type="match status" value="2"/>
</dbReference>
<dbReference type="Pfam" id="PF21929">
    <property type="entry name" value="GpP_4th"/>
    <property type="match status" value="1"/>
</dbReference>
<accession>A0A1C4BWC3</accession>
<dbReference type="Gene3D" id="3.55.50.10">
    <property type="entry name" value="Baseplate protein-like domains"/>
    <property type="match status" value="1"/>
</dbReference>
<protein>
    <submittedName>
        <fullName evidence="4">Mu-like prophage tail protein gpP</fullName>
    </submittedName>
</protein>
<dbReference type="InterPro" id="IPR026276">
    <property type="entry name" value="Baseplate_GpP"/>
</dbReference>
<reference evidence="5" key="1">
    <citation type="submission" date="2016-08" db="EMBL/GenBank/DDBJ databases">
        <authorList>
            <person name="Varghese N."/>
            <person name="Submissions Spin"/>
        </authorList>
    </citation>
    <scope>NUCLEOTIDE SEQUENCE [LARGE SCALE GENOMIC DNA]</scope>
    <source>
        <strain evidence="5">R-53144</strain>
    </source>
</reference>
<feature type="domain" description="Baseplate hub protein gp44/GpP-like second" evidence="3">
    <location>
        <begin position="97"/>
        <end position="176"/>
    </location>
</feature>
<evidence type="ECO:0000313" key="4">
    <source>
        <dbReference type="EMBL" id="SCC11054.1"/>
    </source>
</evidence>
<feature type="domain" description="Baseplate hub protein gp44-like N-terminal" evidence="1">
    <location>
        <begin position="6"/>
        <end position="95"/>
    </location>
</feature>
<feature type="domain" description="Baseplate hub protein gp44/GpP-like C-terminal" evidence="2">
    <location>
        <begin position="258"/>
        <end position="339"/>
    </location>
</feature>
<dbReference type="InterPro" id="IPR053982">
    <property type="entry name" value="Gp44/GpP-like_C"/>
</dbReference>
<dbReference type="InterPro" id="IPR049354">
    <property type="entry name" value="GpP-like_N"/>
</dbReference>
<dbReference type="EMBL" id="FMBA01000026">
    <property type="protein sequence ID" value="SCC11054.1"/>
    <property type="molecule type" value="Genomic_DNA"/>
</dbReference>
<dbReference type="Proteomes" id="UP000199698">
    <property type="component" value="Unassembled WGS sequence"/>
</dbReference>
<dbReference type="OrthoDB" id="9016931at2"/>
<dbReference type="InterPro" id="IPR053981">
    <property type="entry name" value="Gp44/GpP-like_2nd"/>
</dbReference>
<sequence>MNQNKVFLKVNRQYFGGWTDVSISAGIERLARDFNVTITRQWPSSTDNTETKIDVKNGDLVEVYIDDDVVLTGYVEALPIRYDAGSLSMGIVGRSKTADCVDCSAVPKQYSGSSTIQVIQDLVKPFKLNVINQGSDAGSVSIQADQGDTVFDVISKIMGMQQIVVFDDEQGQVIIGDIGSDEAKTALVLGANILSADTEKSIKDRYSDYFVSGQGVGDDENFGEATLASVRSTSKDEGILRYRPLIIKQSGDSNNGTCQERCEMEKVLRASKTREVTYTVQGWRQGDGTLWKPNQMVVVDDPLLGYDNEKLVIAEVKYSLSSRGTLCELKVGPVEAYLPDRKKTKKKKGKKADGEVF</sequence>
<dbReference type="Pfam" id="PF22255">
    <property type="entry name" value="Gp44-like_2nd"/>
    <property type="match status" value="1"/>
</dbReference>
<evidence type="ECO:0000259" key="2">
    <source>
        <dbReference type="Pfam" id="PF21929"/>
    </source>
</evidence>
<keyword evidence="5" id="KW-1185">Reference proteome</keyword>
<dbReference type="InterPro" id="IPR023399">
    <property type="entry name" value="Baseplate-like_2-layer_sand"/>
</dbReference>